<dbReference type="EMBL" id="JAHRIO010051821">
    <property type="protein sequence ID" value="MEQ2175657.1"/>
    <property type="molecule type" value="Genomic_DNA"/>
</dbReference>
<reference evidence="1 2" key="1">
    <citation type="submission" date="2021-06" db="EMBL/GenBank/DDBJ databases">
        <authorList>
            <person name="Palmer J.M."/>
        </authorList>
    </citation>
    <scope>NUCLEOTIDE SEQUENCE [LARGE SCALE GENOMIC DNA]</scope>
    <source>
        <strain evidence="1 2">GA_2019</strain>
        <tissue evidence="1">Muscle</tissue>
    </source>
</reference>
<evidence type="ECO:0000313" key="1">
    <source>
        <dbReference type="EMBL" id="MEQ2175657.1"/>
    </source>
</evidence>
<proteinExistence type="predicted"/>
<evidence type="ECO:0000313" key="2">
    <source>
        <dbReference type="Proteomes" id="UP001476798"/>
    </source>
</evidence>
<keyword evidence="2" id="KW-1185">Reference proteome</keyword>
<sequence length="90" mass="9971">MTSAGIILLRKLPPQQHQGEGGAVPSISVISGRYGCVRLHGNKLIDHGRYRARVKLQEDLLQTVQADNLYLTSCVGLEGRTVPDYKRSLR</sequence>
<organism evidence="1 2">
    <name type="scientific">Goodea atripinnis</name>
    <dbReference type="NCBI Taxonomy" id="208336"/>
    <lineage>
        <taxon>Eukaryota</taxon>
        <taxon>Metazoa</taxon>
        <taxon>Chordata</taxon>
        <taxon>Craniata</taxon>
        <taxon>Vertebrata</taxon>
        <taxon>Euteleostomi</taxon>
        <taxon>Actinopterygii</taxon>
        <taxon>Neopterygii</taxon>
        <taxon>Teleostei</taxon>
        <taxon>Neoteleostei</taxon>
        <taxon>Acanthomorphata</taxon>
        <taxon>Ovalentaria</taxon>
        <taxon>Atherinomorphae</taxon>
        <taxon>Cyprinodontiformes</taxon>
        <taxon>Goodeidae</taxon>
        <taxon>Goodea</taxon>
    </lineage>
</organism>
<protein>
    <submittedName>
        <fullName evidence="1">Uncharacterized protein</fullName>
    </submittedName>
</protein>
<gene>
    <name evidence="1" type="ORF">GOODEAATRI_020099</name>
</gene>
<comment type="caution">
    <text evidence="1">The sequence shown here is derived from an EMBL/GenBank/DDBJ whole genome shotgun (WGS) entry which is preliminary data.</text>
</comment>
<name>A0ABV0NW60_9TELE</name>
<accession>A0ABV0NW60</accession>
<dbReference type="Proteomes" id="UP001476798">
    <property type="component" value="Unassembled WGS sequence"/>
</dbReference>